<dbReference type="PANTHER" id="PTHR13812">
    <property type="entry name" value="KETIMINE REDUCTASE MU-CRYSTALLIN"/>
    <property type="match status" value="1"/>
</dbReference>
<dbReference type="SUPFAM" id="SSF51735">
    <property type="entry name" value="NAD(P)-binding Rossmann-fold domains"/>
    <property type="match status" value="1"/>
</dbReference>
<sequence length="350" mass="36393">MSAPSSASPVRTPDNQPVFVSGQAVQKALAWTDCVDALETVYGEEFDGSALPARVVASTPQGNWMRVLPALPGGGDHFGLKVMGGRRAGHGRPYTAQYLVVLFDKVSGAISAFVDARAVTGIRTAATSALAARRLTRRHTAAGEVLPLGVLGTGLEARMHVRALTAVLGVGTVTVFSTTESRRRAFANEMGAELGLPIRAAASAEEAVRDAELVVAAARSHDERPIVSAADLNRCRTLVSIGSTVPSQREIDVDLIERSDLIVCDVVDEATSEAGDFLAAARAGIPFDTKVHALSALVGGELDSRAAEADLAIFKSVGSGLQDVAIASLALARAREAGLTAELPMGFEGN</sequence>
<reference evidence="1 2" key="1">
    <citation type="submission" date="2016-10" db="EMBL/GenBank/DDBJ databases">
        <authorList>
            <person name="de Groot N.N."/>
        </authorList>
    </citation>
    <scope>NUCLEOTIDE SEQUENCE [LARGE SCALE GENOMIC DNA]</scope>
    <source>
        <strain evidence="1 2">DSM 43067</strain>
    </source>
</reference>
<dbReference type="RefSeq" id="WP_075023303.1">
    <property type="nucleotide sequence ID" value="NZ_FOVH01000013.1"/>
</dbReference>
<dbReference type="eggNOG" id="COG2423">
    <property type="taxonomic scope" value="Bacteria"/>
</dbReference>
<dbReference type="PIRSF" id="PIRSF001439">
    <property type="entry name" value="CryM"/>
    <property type="match status" value="1"/>
</dbReference>
<dbReference type="GO" id="GO:0005737">
    <property type="term" value="C:cytoplasm"/>
    <property type="evidence" value="ECO:0007669"/>
    <property type="project" value="TreeGrafter"/>
</dbReference>
<dbReference type="STRING" id="1993.SAMN04489713_113225"/>
<dbReference type="InterPro" id="IPR036291">
    <property type="entry name" value="NAD(P)-bd_dom_sf"/>
</dbReference>
<evidence type="ECO:0000313" key="1">
    <source>
        <dbReference type="EMBL" id="SFP36590.1"/>
    </source>
</evidence>
<dbReference type="InterPro" id="IPR023401">
    <property type="entry name" value="ODC_N"/>
</dbReference>
<name>A0A1I5PRW8_9ACTN</name>
<gene>
    <name evidence="1" type="ORF">SAMN04489713_113225</name>
</gene>
<dbReference type="Gene3D" id="3.40.50.720">
    <property type="entry name" value="NAD(P)-binding Rossmann-like Domain"/>
    <property type="match status" value="1"/>
</dbReference>
<evidence type="ECO:0000313" key="2">
    <source>
        <dbReference type="Proteomes" id="UP000183413"/>
    </source>
</evidence>
<keyword evidence="2" id="KW-1185">Reference proteome</keyword>
<dbReference type="EMBL" id="FOVH01000013">
    <property type="protein sequence ID" value="SFP36590.1"/>
    <property type="molecule type" value="Genomic_DNA"/>
</dbReference>
<dbReference type="InterPro" id="IPR003462">
    <property type="entry name" value="ODC_Mu_crystall"/>
</dbReference>
<dbReference type="PANTHER" id="PTHR13812:SF19">
    <property type="entry name" value="KETIMINE REDUCTASE MU-CRYSTALLIN"/>
    <property type="match status" value="1"/>
</dbReference>
<dbReference type="AlphaFoldDB" id="A0A1I5PRW8"/>
<dbReference type="Pfam" id="PF02423">
    <property type="entry name" value="OCD_Mu_crystall"/>
    <property type="match status" value="1"/>
</dbReference>
<proteinExistence type="predicted"/>
<dbReference type="InParanoid" id="A0A1I5PRW8"/>
<dbReference type="Proteomes" id="UP000183413">
    <property type="component" value="Unassembled WGS sequence"/>
</dbReference>
<dbReference type="Gene3D" id="3.30.1780.10">
    <property type="entry name" value="ornithine cyclodeaminase, domain 1"/>
    <property type="match status" value="1"/>
</dbReference>
<organism evidence="1 2">
    <name type="scientific">Actinomadura madurae</name>
    <dbReference type="NCBI Taxonomy" id="1993"/>
    <lineage>
        <taxon>Bacteria</taxon>
        <taxon>Bacillati</taxon>
        <taxon>Actinomycetota</taxon>
        <taxon>Actinomycetes</taxon>
        <taxon>Streptosporangiales</taxon>
        <taxon>Thermomonosporaceae</taxon>
        <taxon>Actinomadura</taxon>
    </lineage>
</organism>
<accession>A0A1I5PRW8</accession>
<protein>
    <submittedName>
        <fullName evidence="1">Ornithine cyclodeaminase</fullName>
    </submittedName>
</protein>